<dbReference type="EMBL" id="JBHSMD010000002">
    <property type="protein sequence ID" value="MFC5492443.1"/>
    <property type="molecule type" value="Genomic_DNA"/>
</dbReference>
<comment type="caution">
    <text evidence="1">The sequence shown here is derived from an EMBL/GenBank/DDBJ whole genome shotgun (WGS) entry which is preliminary data.</text>
</comment>
<proteinExistence type="predicted"/>
<dbReference type="RefSeq" id="WP_345170769.1">
    <property type="nucleotide sequence ID" value="NZ_BAABFQ010000003.1"/>
</dbReference>
<evidence type="ECO:0008006" key="3">
    <source>
        <dbReference type="Google" id="ProtNLM"/>
    </source>
</evidence>
<sequence length="149" mass="16242">MPNVDPSVFEFIDDIVVEARAGEPMRSDSAVITFGESFFDQFFGALGHNIRGFNSEGKKRAVAFVDSLPDTHAMTEIRLILVSFEEFCDLVRESQGNYDGYVVDFDEAVALLNRILIATQAWAHHLSADSAPAALSATLADAVSKIGDL</sequence>
<evidence type="ECO:0000313" key="2">
    <source>
        <dbReference type="Proteomes" id="UP001595956"/>
    </source>
</evidence>
<evidence type="ECO:0000313" key="1">
    <source>
        <dbReference type="EMBL" id="MFC5492443.1"/>
    </source>
</evidence>
<keyword evidence="2" id="KW-1185">Reference proteome</keyword>
<accession>A0ABW0MZI0</accession>
<gene>
    <name evidence="1" type="ORF">ACFPKY_05010</name>
</gene>
<name>A0ABW0MZI0_9ACTN</name>
<dbReference type="Proteomes" id="UP001595956">
    <property type="component" value="Unassembled WGS sequence"/>
</dbReference>
<organism evidence="1 2">
    <name type="scientific">Nocardioides caricicola</name>
    <dbReference type="NCBI Taxonomy" id="634770"/>
    <lineage>
        <taxon>Bacteria</taxon>
        <taxon>Bacillati</taxon>
        <taxon>Actinomycetota</taxon>
        <taxon>Actinomycetes</taxon>
        <taxon>Propionibacteriales</taxon>
        <taxon>Nocardioidaceae</taxon>
        <taxon>Nocardioides</taxon>
    </lineage>
</organism>
<reference evidence="2" key="1">
    <citation type="journal article" date="2019" name="Int. J. Syst. Evol. Microbiol.">
        <title>The Global Catalogue of Microorganisms (GCM) 10K type strain sequencing project: providing services to taxonomists for standard genome sequencing and annotation.</title>
        <authorList>
            <consortium name="The Broad Institute Genomics Platform"/>
            <consortium name="The Broad Institute Genome Sequencing Center for Infectious Disease"/>
            <person name="Wu L."/>
            <person name="Ma J."/>
        </authorList>
    </citation>
    <scope>NUCLEOTIDE SEQUENCE [LARGE SCALE GENOMIC DNA]</scope>
    <source>
        <strain evidence="2">KACC 13778</strain>
    </source>
</reference>
<protein>
    <recommendedName>
        <fullName evidence="3">Barstar (barnase inhibitor) domain-containing protein</fullName>
    </recommendedName>
</protein>